<dbReference type="Gene3D" id="1.10.418.10">
    <property type="entry name" value="Calponin-like domain"/>
    <property type="match status" value="2"/>
</dbReference>
<dbReference type="Proteomes" id="UP000695022">
    <property type="component" value="Unplaced"/>
</dbReference>
<evidence type="ECO:0000256" key="3">
    <source>
        <dbReference type="SAM" id="Coils"/>
    </source>
</evidence>
<dbReference type="InterPro" id="IPR036872">
    <property type="entry name" value="CH_dom_sf"/>
</dbReference>
<dbReference type="CDD" id="cd00176">
    <property type="entry name" value="SPEC"/>
    <property type="match status" value="6"/>
</dbReference>
<dbReference type="SUPFAM" id="SSF47576">
    <property type="entry name" value="Calponin-homology domain, CH-domain"/>
    <property type="match status" value="1"/>
</dbReference>
<dbReference type="PROSITE" id="PS00020">
    <property type="entry name" value="ACTININ_2"/>
    <property type="match status" value="1"/>
</dbReference>
<feature type="domain" description="Calponin-homology (CH)" evidence="4">
    <location>
        <begin position="41"/>
        <end position="145"/>
    </location>
</feature>
<gene>
    <name evidence="6" type="primary">LOC106805681</name>
</gene>
<keyword evidence="3" id="KW-0175">Coiled coil</keyword>
<reference evidence="6" key="1">
    <citation type="submission" date="2025-08" db="UniProtKB">
        <authorList>
            <consortium name="RefSeq"/>
        </authorList>
    </citation>
    <scope>IDENTIFICATION</scope>
</reference>
<feature type="coiled-coil region" evidence="3">
    <location>
        <begin position="969"/>
        <end position="1010"/>
    </location>
</feature>
<feature type="coiled-coil region" evidence="3">
    <location>
        <begin position="1294"/>
        <end position="1353"/>
    </location>
</feature>
<dbReference type="InterPro" id="IPR001589">
    <property type="entry name" value="Actinin_actin-bd_CS"/>
</dbReference>
<name>A0ABM1DSD8_PRICU</name>
<sequence>MTTGLVVRWEPGQETIEDEDNSSARLFERSRIKALADERETVQKKTFTKWVTSHLVRVNSRIGDLYVDLRDGKLLIKLLEILSGERLPKPTKGKMRIHCLENVEKALQFLREQHVHLENLGAHDIVDGSPRLTLGLIWTIILRFQIQDIMIEEIDNKETKSAKDALLLWCQMKTAGYNNVNIRNFTTSWRDGLAFNAIIHKHRPDLIRYEQLQKSNALHNLNNAFNTAEDKLGISRLLDAEDVAVDYPDEKSIITYVVAYYHYFSRMKADSVQGRRIGKVVDNAIENEHMMNEYESLTSDLIEWIKKTIQELNDRTFENSLTGVQSQLLQFNTYRTVEKPPKFVEKGNLEILLFTLQSKMRANNQKPYFPKEGKMISDINRAWEMLEKAEHERELALREELIRQEKLEQLANRFDRKAGMRETWLSENQRLVSQDNFGYDLAAVEAATKKHEAIETDIYAYEERVQAVVSVAQELELENYHDIDRIVARKDNVLRLWEYLLELLRARRMRLELSMSLQRIFQEMIYILDWMEELKLVLTYDQGLLAYGTCLPHNGHEIAAYISLGLVLWDMLGCVWTTETLYCVLASRLTVGRCVSRPAGYTPIDPAIVVERKQAVEVAYDELLRLAADRHAKLLESRRLWQFFWEMAEEEAWIKEMEHMLSSPDLGHDLTSVELLLNQHKSRLLSEDYGKHLMSVEDLLQRHSMLEADIAVLGERIKSVNSQAQRYVNGDDELGEPVEGLRVDEALSPQLSELVQLAPCAGYSSSSTPLVRSVTRVGANEAACASILLDPRLLTRPSPQKNCQSAADCERLACLSACEPQQLVDATIDCLPAFDATHRRVDGREKLLGTMVPSRDLDFEDLDVMKHRFEGFEHETNANKNKVDTVNEIARQLVEAEHPDADAVVARQNQLNQSWTRLLELSEQKKQELEQFHGIQEFHIETTETITWIEEKCKILEETREYGDDLAGVMKLQRRMSFMERDIKAIQDKLEELEQEAARIEATNPEEARAIRERIEEIRVAWADLNTLLQDREEKLAESGNLQHFLRDLDDFQNWLTKTTTAVASADQPSDLQEAEKLLQEHQAYKQEIDGYAEEHAKLKETGDQLTANQTDPQYVFLRQRLEALNDGWEQLLQMWEQQQRFLSEALNLQVFLRDAKQAEVLLNHQDNFLMKEEPTQAMEQAEAAVKRQEAFMTTMDANDDKVNSVITFGQRLCDEGHYDADKIFKKAENIQERRNANRRKAEELLQTLKDKLELQRFLRECEEFSFWTQDKTNVAQDETYRSAKTVHSKWTRHQAFQAELDANRERLDKVLQEGERLKEEKPEFAEEIQRRMNELQQEYENLQKATQEKGQKLFDANRHVLYEQSCDDIDEWMNELETQIVQDTGNRTCQRHPASLQTAVVLESEMNMKQAQVMELETQAAHLAKLEPDNIEKLEAIEAKKTMVEARFQKLQAPLMDRKTALERKRIVYQFGRDGEDELMWIEEKMPLATSKKYGNSLYQSQILKKKHQNLRREVENHEPRILSIIAIGNQLVNEGHPQADEFTQKIATLQDRWQELRDALDTRDAALTENEKAQINLRREVENHEPRILSIIAIGNQLVNEGHPQADEFTQKIATLQDRWQELRDALDTRDAALTENEKAQILTLHVRVGRAEHEGTAKQMQVELSVALPLPRAEAVWPECLFAFEAEAGGS</sequence>
<keyword evidence="2" id="KW-0009">Actin-binding</keyword>
<dbReference type="PROSITE" id="PS50021">
    <property type="entry name" value="CH"/>
    <property type="match status" value="2"/>
</dbReference>
<dbReference type="SMART" id="SM00150">
    <property type="entry name" value="SPEC"/>
    <property type="match status" value="11"/>
</dbReference>
<proteinExistence type="predicted"/>
<evidence type="ECO:0000313" key="6">
    <source>
        <dbReference type="RefSeq" id="XP_014662859.1"/>
    </source>
</evidence>
<dbReference type="InterPro" id="IPR018159">
    <property type="entry name" value="Spectrin/alpha-actinin"/>
</dbReference>
<evidence type="ECO:0000256" key="1">
    <source>
        <dbReference type="ARBA" id="ARBA00022737"/>
    </source>
</evidence>
<protein>
    <submittedName>
        <fullName evidence="6">Spectrin beta chain-like</fullName>
    </submittedName>
</protein>
<evidence type="ECO:0000259" key="4">
    <source>
        <dbReference type="PROSITE" id="PS50021"/>
    </source>
</evidence>
<dbReference type="RefSeq" id="XP_014662859.1">
    <property type="nucleotide sequence ID" value="XM_014807373.1"/>
</dbReference>
<dbReference type="SMART" id="SM00033">
    <property type="entry name" value="CH"/>
    <property type="match status" value="2"/>
</dbReference>
<keyword evidence="5" id="KW-1185">Reference proteome</keyword>
<dbReference type="Pfam" id="PF00435">
    <property type="entry name" value="Spectrin"/>
    <property type="match status" value="12"/>
</dbReference>
<dbReference type="InterPro" id="IPR002017">
    <property type="entry name" value="Spectrin_repeat"/>
</dbReference>
<dbReference type="CDD" id="cd21248">
    <property type="entry name" value="CH_SPTB_like_rpt2"/>
    <property type="match status" value="1"/>
</dbReference>
<evidence type="ECO:0000313" key="5">
    <source>
        <dbReference type="Proteomes" id="UP000695022"/>
    </source>
</evidence>
<dbReference type="SUPFAM" id="SSF46966">
    <property type="entry name" value="Spectrin repeat"/>
    <property type="match status" value="10"/>
</dbReference>
<organism evidence="5 6">
    <name type="scientific">Priapulus caudatus</name>
    <name type="common">Priapulid worm</name>
    <dbReference type="NCBI Taxonomy" id="37621"/>
    <lineage>
        <taxon>Eukaryota</taxon>
        <taxon>Metazoa</taxon>
        <taxon>Ecdysozoa</taxon>
        <taxon>Scalidophora</taxon>
        <taxon>Priapulida</taxon>
        <taxon>Priapulimorpha</taxon>
        <taxon>Priapulimorphida</taxon>
        <taxon>Priapulidae</taxon>
        <taxon>Priapulus</taxon>
    </lineage>
</organism>
<dbReference type="PANTHER" id="PTHR11915">
    <property type="entry name" value="SPECTRIN/FILAMIN RELATED CYTOSKELETAL PROTEIN"/>
    <property type="match status" value="1"/>
</dbReference>
<dbReference type="Pfam" id="PF00307">
    <property type="entry name" value="CH"/>
    <property type="match status" value="2"/>
</dbReference>
<dbReference type="Gene3D" id="1.20.58.60">
    <property type="match status" value="9"/>
</dbReference>
<feature type="domain" description="Calponin-homology (CH)" evidence="4">
    <location>
        <begin position="160"/>
        <end position="265"/>
    </location>
</feature>
<dbReference type="InterPro" id="IPR001715">
    <property type="entry name" value="CH_dom"/>
</dbReference>
<accession>A0ABM1DSD8</accession>
<dbReference type="GeneID" id="106805681"/>
<keyword evidence="1" id="KW-0677">Repeat</keyword>
<dbReference type="CDD" id="cd21246">
    <property type="entry name" value="CH_SPTB-like_rpt1"/>
    <property type="match status" value="1"/>
</dbReference>
<evidence type="ECO:0000256" key="2">
    <source>
        <dbReference type="ARBA" id="ARBA00023203"/>
    </source>
</evidence>
<feature type="coiled-coil region" evidence="3">
    <location>
        <begin position="1075"/>
        <end position="1139"/>
    </location>
</feature>